<evidence type="ECO:0000313" key="2">
    <source>
        <dbReference type="Proteomes" id="UP000046395"/>
    </source>
</evidence>
<dbReference type="AlphaFoldDB" id="A0A5S6Q3W2"/>
<evidence type="ECO:0000313" key="4">
    <source>
        <dbReference type="WBParaSite" id="TMUE_3000010886.1"/>
    </source>
</evidence>
<dbReference type="WBParaSite" id="TMUE_3000010886.1">
    <property type="protein sequence ID" value="TMUE_3000010886.1"/>
    <property type="gene ID" value="WBGene00301100"/>
</dbReference>
<keyword evidence="2" id="KW-1185">Reference proteome</keyword>
<evidence type="ECO:0000256" key="1">
    <source>
        <dbReference type="SAM" id="MobiDB-lite"/>
    </source>
</evidence>
<sequence>MATPRRGASAKPDTKDKVVVGEYAHSFASDFVRVKGGSAPLDHWSFSRPISCVGTPARTFGQGAVPPRKSVPLLLVTTAEKQINKSNLLGIEVGHCSVQLMRRRESACAKKLHSVRTNDAPPRENESRIVAWLADCGRVRRRSLPIGRNSDGQSAIGHTLLPVADRPTGMSAYFSRSAAGKPSRSIVSHRRVPPGSGQQLGKRYKDGKINSDVTRQVGCGVGTASRHVGAAEQTQREGNRLLAHNEPPRVRTKVIAANIDRGVEEAKSGKKERRVTLAPIEVTNCEKLREGDK</sequence>
<reference evidence="2" key="1">
    <citation type="submission" date="2014-03" db="EMBL/GenBank/DDBJ databases">
        <title>The whipworm genome and dual-species transcriptomics of an intimate host-pathogen interaction.</title>
        <authorList>
            <person name="Foth B.J."/>
            <person name="Tsai I.J."/>
            <person name="Reid A.J."/>
            <person name="Bancroft A.J."/>
            <person name="Nichol S."/>
            <person name="Tracey A."/>
            <person name="Holroyd N."/>
            <person name="Cotton J.A."/>
            <person name="Stanley E.J."/>
            <person name="Zarowiecki M."/>
            <person name="Liu J.Z."/>
            <person name="Huckvale T."/>
            <person name="Cooper P.J."/>
            <person name="Grencis R.K."/>
            <person name="Berriman M."/>
        </authorList>
    </citation>
    <scope>NUCLEOTIDE SEQUENCE [LARGE SCALE GENOMIC DNA]</scope>
    <source>
        <strain evidence="2">Edinburgh</strain>
    </source>
</reference>
<feature type="region of interest" description="Disordered" evidence="1">
    <location>
        <begin position="181"/>
        <end position="203"/>
    </location>
</feature>
<name>A0A5S6Q3W2_TRIMR</name>
<evidence type="ECO:0000313" key="3">
    <source>
        <dbReference type="WBParaSite" id="TMUE_0000001849.1"/>
    </source>
</evidence>
<organism evidence="2 3">
    <name type="scientific">Trichuris muris</name>
    <name type="common">Mouse whipworm</name>
    <dbReference type="NCBI Taxonomy" id="70415"/>
    <lineage>
        <taxon>Eukaryota</taxon>
        <taxon>Metazoa</taxon>
        <taxon>Ecdysozoa</taxon>
        <taxon>Nematoda</taxon>
        <taxon>Enoplea</taxon>
        <taxon>Dorylaimia</taxon>
        <taxon>Trichinellida</taxon>
        <taxon>Trichuridae</taxon>
        <taxon>Trichuris</taxon>
    </lineage>
</organism>
<dbReference type="WBParaSite" id="TMUE_0000001849.1">
    <property type="protein sequence ID" value="TMUE_0000001849.1"/>
    <property type="gene ID" value="WBGene00297718"/>
</dbReference>
<accession>A0A5S6Q3W2</accession>
<proteinExistence type="predicted"/>
<dbReference type="Proteomes" id="UP000046395">
    <property type="component" value="Unassembled WGS sequence"/>
</dbReference>
<protein>
    <submittedName>
        <fullName evidence="3 4">Uncharacterized protein</fullName>
    </submittedName>
</protein>
<reference evidence="3 4" key="2">
    <citation type="submission" date="2019-12" db="UniProtKB">
        <authorList>
            <consortium name="WormBaseParasite"/>
        </authorList>
    </citation>
    <scope>IDENTIFICATION</scope>
</reference>